<organism evidence="2 3">
    <name type="scientific">Leptomonas seymouri</name>
    <dbReference type="NCBI Taxonomy" id="5684"/>
    <lineage>
        <taxon>Eukaryota</taxon>
        <taxon>Discoba</taxon>
        <taxon>Euglenozoa</taxon>
        <taxon>Kinetoplastea</taxon>
        <taxon>Metakinetoplastina</taxon>
        <taxon>Trypanosomatida</taxon>
        <taxon>Trypanosomatidae</taxon>
        <taxon>Leishmaniinae</taxon>
        <taxon>Leptomonas</taxon>
    </lineage>
</organism>
<dbReference type="OrthoDB" id="267547at2759"/>
<feature type="region of interest" description="Disordered" evidence="1">
    <location>
        <begin position="1"/>
        <end position="65"/>
    </location>
</feature>
<evidence type="ECO:0000256" key="1">
    <source>
        <dbReference type="SAM" id="MobiDB-lite"/>
    </source>
</evidence>
<dbReference type="EMBL" id="LJSK01000323">
    <property type="protein sequence ID" value="KPI83804.1"/>
    <property type="molecule type" value="Genomic_DNA"/>
</dbReference>
<evidence type="ECO:0000313" key="3">
    <source>
        <dbReference type="Proteomes" id="UP000038009"/>
    </source>
</evidence>
<feature type="compositionally biased region" description="Low complexity" evidence="1">
    <location>
        <begin position="23"/>
        <end position="47"/>
    </location>
</feature>
<feature type="region of interest" description="Disordered" evidence="1">
    <location>
        <begin position="328"/>
        <end position="352"/>
    </location>
</feature>
<reference evidence="2 3" key="1">
    <citation type="journal article" date="2015" name="PLoS Pathog.">
        <title>Leptomonas seymouri: Adaptations to the Dixenous Life Cycle Analyzed by Genome Sequencing, Transcriptome Profiling and Co-infection with Leishmania donovani.</title>
        <authorList>
            <person name="Kraeva N."/>
            <person name="Butenko A."/>
            <person name="Hlavacova J."/>
            <person name="Kostygov A."/>
            <person name="Myskova J."/>
            <person name="Grybchuk D."/>
            <person name="Lestinova T."/>
            <person name="Votypka J."/>
            <person name="Volf P."/>
            <person name="Opperdoes F."/>
            <person name="Flegontov P."/>
            <person name="Lukes J."/>
            <person name="Yurchenko V."/>
        </authorList>
    </citation>
    <scope>NUCLEOTIDE SEQUENCE [LARGE SCALE GENOMIC DNA]</scope>
    <source>
        <strain evidence="2 3">ATCC 30220</strain>
    </source>
</reference>
<feature type="region of interest" description="Disordered" evidence="1">
    <location>
        <begin position="254"/>
        <end position="286"/>
    </location>
</feature>
<feature type="compositionally biased region" description="Low complexity" evidence="1">
    <location>
        <begin position="472"/>
        <end position="490"/>
    </location>
</feature>
<feature type="compositionally biased region" description="Basic residues" evidence="1">
    <location>
        <begin position="1"/>
        <end position="11"/>
    </location>
</feature>
<comment type="caution">
    <text evidence="2">The sequence shown here is derived from an EMBL/GenBank/DDBJ whole genome shotgun (WGS) entry which is preliminary data.</text>
</comment>
<dbReference type="Proteomes" id="UP000038009">
    <property type="component" value="Unassembled WGS sequence"/>
</dbReference>
<dbReference type="OMA" id="RADMLKW"/>
<proteinExistence type="predicted"/>
<feature type="region of interest" description="Disordered" evidence="1">
    <location>
        <begin position="661"/>
        <end position="685"/>
    </location>
</feature>
<dbReference type="AlphaFoldDB" id="A0A0N1PCI7"/>
<sequence length="685" mass="72898">MARLTNAKRRSASASRKPDAKGARLSSAEAARRSNSSASMALTTTTTAGNGHYNSSGSSSPLGLATHATTTTPLFHSLQGFKAAKPSASDILTIPTRKRARASTMSRSARGSDSNGRSSASHTRSPSANAITEELGGTTSGARFRNSTTLRSRLSAGRNSSPHHRLQDSTTQIADGTEGDEIFFEASSPTTGTNTAAATPLRHLQATPTSQLLSQLQDLPYTAQSDEQAGDEPEATVLFTPATVARRRILPAVAGESNERHPSVGAAVESLRQSTTTSSPLSGSRSSMHDEAVHAILRANPPTTTRPVELKPGYRIPSPRSPLWAALDASDETTEGRPTRGSTSTADESRWSSTQVGLFQEEEEEGGADVARHPIARLTATQEHRRFSTRHTVQDSISLPAPGHSLNLLDDEGLHDDEQPSFFVGERGTPSRQGGDAAQEESFVFSLTQEACKQEREQDHQAVLPRSRTHRTTGAAAATTNAFTTPSPARRSTRRRLRASQQASPFSQLQRDVEMASTATAAGTAAGRSPSSPLSAAANPSTMLSQRELRRRADMLKWAERTRAFFHFIDSLPLRVSNSPLKPVSPLTAQQSRAQRQSSSLSRRSRSQATSTARGTTGRSEGTVAASISLVRRSHSAVASAPASRHGSAAFEAVVLRVKQEAAAASKPQSQRRRSATAAARPSTS</sequence>
<feature type="compositionally biased region" description="Polar residues" evidence="1">
    <location>
        <begin position="111"/>
        <end position="130"/>
    </location>
</feature>
<feature type="compositionally biased region" description="Polar residues" evidence="1">
    <location>
        <begin position="145"/>
        <end position="160"/>
    </location>
</feature>
<feature type="region of interest" description="Disordered" evidence="1">
    <location>
        <begin position="583"/>
        <end position="624"/>
    </location>
</feature>
<gene>
    <name evidence="2" type="ORF">ABL78_7152</name>
</gene>
<feature type="region of interest" description="Disordered" evidence="1">
    <location>
        <begin position="302"/>
        <end position="321"/>
    </location>
</feature>
<keyword evidence="3" id="KW-1185">Reference proteome</keyword>
<dbReference type="VEuPathDB" id="TriTrypDB:Lsey_0323_0040"/>
<feature type="compositionally biased region" description="Low complexity" evidence="1">
    <location>
        <begin position="676"/>
        <end position="685"/>
    </location>
</feature>
<feature type="region of interest" description="Disordered" evidence="1">
    <location>
        <begin position="85"/>
        <end position="176"/>
    </location>
</feature>
<feature type="region of interest" description="Disordered" evidence="1">
    <location>
        <begin position="451"/>
        <end position="546"/>
    </location>
</feature>
<feature type="compositionally biased region" description="Polar residues" evidence="1">
    <location>
        <begin position="340"/>
        <end position="352"/>
    </location>
</feature>
<feature type="compositionally biased region" description="Low complexity" evidence="1">
    <location>
        <begin position="274"/>
        <end position="286"/>
    </location>
</feature>
<feature type="compositionally biased region" description="Low complexity" evidence="1">
    <location>
        <begin position="587"/>
        <end position="620"/>
    </location>
</feature>
<accession>A0A0N1PCI7</accession>
<name>A0A0N1PCI7_LEPSE</name>
<evidence type="ECO:0000313" key="2">
    <source>
        <dbReference type="EMBL" id="KPI83804.1"/>
    </source>
</evidence>
<feature type="region of interest" description="Disordered" evidence="1">
    <location>
        <begin position="410"/>
        <end position="438"/>
    </location>
</feature>
<feature type="compositionally biased region" description="Low complexity" evidence="1">
    <location>
        <begin position="516"/>
        <end position="541"/>
    </location>
</feature>
<protein>
    <submittedName>
        <fullName evidence="2">Uncharacterized protein</fullName>
    </submittedName>
</protein>